<name>A0A481T4I1_HHV2</name>
<evidence type="ECO:0000313" key="2">
    <source>
        <dbReference type="EMBL" id="QBH76157.1"/>
    </source>
</evidence>
<evidence type="ECO:0000256" key="1">
    <source>
        <dbReference type="SAM" id="MobiDB-lite"/>
    </source>
</evidence>
<accession>A0A481T4I1</accession>
<organismHost>
    <name type="scientific">Homo sapiens</name>
    <name type="common">Human</name>
    <dbReference type="NCBI Taxonomy" id="9606"/>
</organismHost>
<feature type="compositionally biased region" description="Low complexity" evidence="1">
    <location>
        <begin position="61"/>
        <end position="81"/>
    </location>
</feature>
<sequence>MRYWMSSRAPRNSSTAHGARSPAAASNSASRRPRASKFISQGTLRTTSSRSRAHRAVCLVTRAPSSSTASARSAPLAPRTPWYLAERRS</sequence>
<feature type="compositionally biased region" description="Low complexity" evidence="1">
    <location>
        <begin position="19"/>
        <end position="30"/>
    </location>
</feature>
<proteinExistence type="predicted"/>
<feature type="region of interest" description="Disordered" evidence="1">
    <location>
        <begin position="1"/>
        <end position="89"/>
    </location>
</feature>
<reference evidence="2" key="1">
    <citation type="submission" date="2018-08" db="EMBL/GenBank/DDBJ databases">
        <title>HSV2 whole genome sequences from clinical isolates.</title>
        <authorList>
            <person name="Roychoudhury P."/>
            <person name="Greninger A.L."/>
            <person name="Jerome K.R."/>
            <person name="Johnston C."/>
            <person name="Wald A."/>
            <person name="Xie H."/>
        </authorList>
    </citation>
    <scope>NUCLEOTIDE SEQUENCE</scope>
    <source>
        <strain evidence="2">2012-15948</strain>
    </source>
</reference>
<protein>
    <submittedName>
        <fullName evidence="2">Uncharacterized protein</fullName>
    </submittedName>
</protein>
<dbReference type="EMBL" id="MH790556">
    <property type="protein sequence ID" value="QBH76157.1"/>
    <property type="molecule type" value="Genomic_DNA"/>
</dbReference>
<organism evidence="2">
    <name type="scientific">Human herpesvirus 2</name>
    <name type="common">HHV-2</name>
    <name type="synonym">Human herpes simplex virus 2</name>
    <dbReference type="NCBI Taxonomy" id="10310"/>
    <lineage>
        <taxon>Viruses</taxon>
        <taxon>Duplodnaviria</taxon>
        <taxon>Heunggongvirae</taxon>
        <taxon>Peploviricota</taxon>
        <taxon>Herviviricetes</taxon>
        <taxon>Herpesvirales</taxon>
        <taxon>Orthoherpesviridae</taxon>
        <taxon>Alphaherpesvirinae</taxon>
        <taxon>Simplexvirus</taxon>
        <taxon>Simplexvirus humanalpha2</taxon>
    </lineage>
</organism>